<feature type="region of interest" description="Disordered" evidence="1">
    <location>
        <begin position="176"/>
        <end position="214"/>
    </location>
</feature>
<feature type="compositionally biased region" description="Polar residues" evidence="1">
    <location>
        <begin position="176"/>
        <end position="186"/>
    </location>
</feature>
<feature type="region of interest" description="Disordered" evidence="1">
    <location>
        <begin position="105"/>
        <end position="139"/>
    </location>
</feature>
<dbReference type="Proteomes" id="UP001492380">
    <property type="component" value="Unassembled WGS sequence"/>
</dbReference>
<sequence length="260" mass="28899">MSGESRSVTNSIRLHGSVSRLMKKPTSVPAVLKTIYRQRPSLTTSTHIVNGRYRVWHSISKRVRATKAILFPLSFGGWADHAPQQTCPRRSNSALRAQLPSQLYAAAAPATSKSTGLTERRPPNQQTQAETTGIRQRLSASVVTSQIQQRCLLRRRRCRKKMRLKNSQLLRCPHLTQQRTSAQSPHPISAARAQVEPATRKRHGRPASGGLSLARSAAQTMHLHVFARTDADKRGLVAELHAPTIRSIARGDCGEERARY</sequence>
<protein>
    <submittedName>
        <fullName evidence="2">Uncharacterized protein</fullName>
    </submittedName>
</protein>
<evidence type="ECO:0000256" key="1">
    <source>
        <dbReference type="SAM" id="MobiDB-lite"/>
    </source>
</evidence>
<evidence type="ECO:0000313" key="2">
    <source>
        <dbReference type="EMBL" id="KAK8244307.1"/>
    </source>
</evidence>
<evidence type="ECO:0000313" key="3">
    <source>
        <dbReference type="Proteomes" id="UP001492380"/>
    </source>
</evidence>
<name>A0ABR1Z005_9PEZI</name>
<keyword evidence="3" id="KW-1185">Reference proteome</keyword>
<reference evidence="2 3" key="1">
    <citation type="submission" date="2024-04" db="EMBL/GenBank/DDBJ databases">
        <title>Phyllosticta paracitricarpa is synonymous to the EU quarantine fungus P. citricarpa based on phylogenomic analyses.</title>
        <authorList>
            <consortium name="Lawrence Berkeley National Laboratory"/>
            <person name="Van Ingen-Buijs V.A."/>
            <person name="Van Westerhoven A.C."/>
            <person name="Haridas S."/>
            <person name="Skiadas P."/>
            <person name="Martin F."/>
            <person name="Groenewald J.Z."/>
            <person name="Crous P.W."/>
            <person name="Seidl M.F."/>
        </authorList>
    </citation>
    <scope>NUCLEOTIDE SEQUENCE [LARGE SCALE GENOMIC DNA]</scope>
    <source>
        <strain evidence="2 3">CBS 123374</strain>
    </source>
</reference>
<accession>A0ABR1Z005</accession>
<organism evidence="2 3">
    <name type="scientific">Phyllosticta capitalensis</name>
    <dbReference type="NCBI Taxonomy" id="121624"/>
    <lineage>
        <taxon>Eukaryota</taxon>
        <taxon>Fungi</taxon>
        <taxon>Dikarya</taxon>
        <taxon>Ascomycota</taxon>
        <taxon>Pezizomycotina</taxon>
        <taxon>Dothideomycetes</taxon>
        <taxon>Dothideomycetes incertae sedis</taxon>
        <taxon>Botryosphaeriales</taxon>
        <taxon>Phyllostictaceae</taxon>
        <taxon>Phyllosticta</taxon>
    </lineage>
</organism>
<proteinExistence type="predicted"/>
<gene>
    <name evidence="2" type="ORF">HDK90DRAFT_152212</name>
</gene>
<comment type="caution">
    <text evidence="2">The sequence shown here is derived from an EMBL/GenBank/DDBJ whole genome shotgun (WGS) entry which is preliminary data.</text>
</comment>
<dbReference type="EMBL" id="JBBWRZ010000002">
    <property type="protein sequence ID" value="KAK8244307.1"/>
    <property type="molecule type" value="Genomic_DNA"/>
</dbReference>
<feature type="compositionally biased region" description="Polar residues" evidence="1">
    <location>
        <begin position="111"/>
        <end position="139"/>
    </location>
</feature>